<dbReference type="InterPro" id="IPR022468">
    <property type="entry name" value="PhnX-like"/>
</dbReference>
<evidence type="ECO:0000313" key="7">
    <source>
        <dbReference type="EMBL" id="EFV14304.1"/>
    </source>
</evidence>
<comment type="cofactor">
    <cofactor evidence="1">
        <name>FAD</name>
        <dbReference type="ChEBI" id="CHEBI:57692"/>
    </cofactor>
</comment>
<dbReference type="Pfam" id="PF00702">
    <property type="entry name" value="Hydrolase"/>
    <property type="match status" value="1"/>
</dbReference>
<dbReference type="eggNOG" id="COG0665">
    <property type="taxonomic scope" value="Bacteria"/>
</dbReference>
<evidence type="ECO:0000256" key="3">
    <source>
        <dbReference type="ARBA" id="ARBA00022630"/>
    </source>
</evidence>
<dbReference type="SUPFAM" id="SSF51905">
    <property type="entry name" value="FAD/NAD(P)-binding domain"/>
    <property type="match status" value="1"/>
</dbReference>
<dbReference type="Gene3D" id="3.40.50.1000">
    <property type="entry name" value="HAD superfamily/HAD-like"/>
    <property type="match status" value="1"/>
</dbReference>
<accession>E5XMX8</accession>
<feature type="region of interest" description="Disordered" evidence="5">
    <location>
        <begin position="378"/>
        <end position="419"/>
    </location>
</feature>
<dbReference type="PANTHER" id="PTHR13847">
    <property type="entry name" value="SARCOSINE DEHYDROGENASE-RELATED"/>
    <property type="match status" value="1"/>
</dbReference>
<dbReference type="InterPro" id="IPR006076">
    <property type="entry name" value="FAD-dep_OxRdtase"/>
</dbReference>
<dbReference type="eggNOG" id="COG0546">
    <property type="taxonomic scope" value="Bacteria"/>
</dbReference>
<dbReference type="SUPFAM" id="SSF56784">
    <property type="entry name" value="HAD-like"/>
    <property type="match status" value="1"/>
</dbReference>
<dbReference type="AlphaFoldDB" id="E5XMX8"/>
<sequence>MTKTIPRQDLVVVGGGVVGLAHAYHALRRGLSVTVVDYAARAVGSSVQNFGHACITAQSGTALHYARRGRPHWLRLAREAGFWAKESGTHCVLRGPLELAVAHEFCAASEPGEAQLLSRDELLARVPVAGTDVTGGMFLPNDLQVDPRDAVPAIARWLEARGVRFLWRTSAITVEPGLVRTSRGSVRADDIVVAVNHEVDRFFPELADRYGLRRCALHMLRVAPQRPLSLPTPVFTGWSLARYSRFAALPSTAELARSLAEAHPVAARHDLHLMAAPQPDGSILLGDTHRAAASIEPFQSEEGFDLLLQHGRELFGAAELDVLERWQGVYCSGSAGDFLVEEPLPGVHVATVATGIGMTTGLGLAEVVVDRIFGSRSDPLPSAHADETQDSRRRAQKAEAAEQAREERKESKDAAQAAARNPEPVALVVFDMAGTTVQDDGLVVASFLAADEAVGLSASAEERAAMIDYAKATMGQSKIVVFRHLARGDEAKAQAANAVFERSYQEMVLGGRISPIPGAEAAFQWLREHDVKIALTTGFARTTQHAILDALGWREVADVVLCPGEGIRGRPYPDMPLTALLRAEAASVGSMVVVGDSVSDIASGLAAGAGESIGVLSGAHDRARLESAGATSVLSSVAELPAHLASRVGTR</sequence>
<evidence type="ECO:0000313" key="8">
    <source>
        <dbReference type="Proteomes" id="UP000004816"/>
    </source>
</evidence>
<dbReference type="SFLD" id="SFLDG01129">
    <property type="entry name" value="C1.5:_HAD__Beta-PGM__Phosphata"/>
    <property type="match status" value="1"/>
</dbReference>
<name>E5XMX8_SEGRC</name>
<organism evidence="7 8">
    <name type="scientific">Segniliparus rugosus (strain ATCC BAA-974 / DSM 45345 / CCUG 50838 / CIP 108380 / JCM 13579 / CDC 945)</name>
    <dbReference type="NCBI Taxonomy" id="679197"/>
    <lineage>
        <taxon>Bacteria</taxon>
        <taxon>Bacillati</taxon>
        <taxon>Actinomycetota</taxon>
        <taxon>Actinomycetes</taxon>
        <taxon>Mycobacteriales</taxon>
        <taxon>Segniliparaceae</taxon>
        <taxon>Segniliparus</taxon>
    </lineage>
</organism>
<dbReference type="GO" id="GO:0016491">
    <property type="term" value="F:oxidoreductase activity"/>
    <property type="evidence" value="ECO:0007669"/>
    <property type="project" value="UniProtKB-KW"/>
</dbReference>
<dbReference type="Proteomes" id="UP000004816">
    <property type="component" value="Unassembled WGS sequence"/>
</dbReference>
<dbReference type="NCBIfam" id="TIGR03351">
    <property type="entry name" value="PhnX-like"/>
    <property type="match status" value="1"/>
</dbReference>
<feature type="domain" description="FAD dependent oxidoreductase" evidence="6">
    <location>
        <begin position="9"/>
        <end position="371"/>
    </location>
</feature>
<keyword evidence="8" id="KW-1185">Reference proteome</keyword>
<feature type="compositionally biased region" description="Basic and acidic residues" evidence="5">
    <location>
        <begin position="384"/>
        <end position="413"/>
    </location>
</feature>
<proteinExistence type="inferred from homology"/>
<dbReference type="GO" id="GO:0005737">
    <property type="term" value="C:cytoplasm"/>
    <property type="evidence" value="ECO:0007669"/>
    <property type="project" value="TreeGrafter"/>
</dbReference>
<evidence type="ECO:0000256" key="1">
    <source>
        <dbReference type="ARBA" id="ARBA00001974"/>
    </source>
</evidence>
<dbReference type="InterPro" id="IPR036188">
    <property type="entry name" value="FAD/NAD-bd_sf"/>
</dbReference>
<evidence type="ECO:0000256" key="5">
    <source>
        <dbReference type="SAM" id="MobiDB-lite"/>
    </source>
</evidence>
<dbReference type="Gene3D" id="3.50.50.60">
    <property type="entry name" value="FAD/NAD(P)-binding domain"/>
    <property type="match status" value="1"/>
</dbReference>
<dbReference type="STRING" id="679197.HMPREF9336_00848"/>
<gene>
    <name evidence="7" type="ORF">HMPREF9336_00848</name>
</gene>
<dbReference type="Pfam" id="PF01266">
    <property type="entry name" value="DAO"/>
    <property type="match status" value="1"/>
</dbReference>
<reference evidence="7 8" key="1">
    <citation type="journal article" date="2011" name="Stand. Genomic Sci.">
        <title>High quality draft genome sequence of Segniliparus rugosus CDC 945(T)= (ATCC BAA-974(T)).</title>
        <authorList>
            <person name="Earl A.M."/>
            <person name="Desjardins C.A."/>
            <person name="Fitzgerald M.G."/>
            <person name="Arachchi H.M."/>
            <person name="Zeng Q."/>
            <person name="Mehta T."/>
            <person name="Griggs A."/>
            <person name="Birren B.W."/>
            <person name="Toney N.C."/>
            <person name="Carr J."/>
            <person name="Posey J."/>
            <person name="Butler W.R."/>
        </authorList>
    </citation>
    <scope>NUCLEOTIDE SEQUENCE [LARGE SCALE GENOMIC DNA]</scope>
    <source>
        <strain evidence="8">ATCC BAA-974 / DSM 45345 / CCUG 50838 / CIP 108380 / JCM 13579 / CDC 945</strain>
    </source>
</reference>
<dbReference type="SFLD" id="SFLDS00003">
    <property type="entry name" value="Haloacid_Dehalogenase"/>
    <property type="match status" value="1"/>
</dbReference>
<dbReference type="PANTHER" id="PTHR13847:SF286">
    <property type="entry name" value="D-AMINO ACID DEHYDROGENASE"/>
    <property type="match status" value="1"/>
</dbReference>
<evidence type="ECO:0000259" key="6">
    <source>
        <dbReference type="Pfam" id="PF01266"/>
    </source>
</evidence>
<keyword evidence="4" id="KW-0560">Oxidoreductase</keyword>
<comment type="similarity">
    <text evidence="2">Belongs to the DadA oxidoreductase family.</text>
</comment>
<dbReference type="Gene3D" id="3.30.9.10">
    <property type="entry name" value="D-Amino Acid Oxidase, subunit A, domain 2"/>
    <property type="match status" value="1"/>
</dbReference>
<dbReference type="InterPro" id="IPR036412">
    <property type="entry name" value="HAD-like_sf"/>
</dbReference>
<keyword evidence="3" id="KW-0285">Flavoprotein</keyword>
<dbReference type="InterPro" id="IPR023214">
    <property type="entry name" value="HAD_sf"/>
</dbReference>
<dbReference type="InterPro" id="IPR017741">
    <property type="entry name" value="FAD-dependent_OxRdtase_HpnW"/>
</dbReference>
<comment type="caution">
    <text evidence="7">The sequence shown here is derived from an EMBL/GenBank/DDBJ whole genome shotgun (WGS) entry which is preliminary data.</text>
</comment>
<evidence type="ECO:0000256" key="4">
    <source>
        <dbReference type="ARBA" id="ARBA00023002"/>
    </source>
</evidence>
<dbReference type="EMBL" id="ACZI02000003">
    <property type="protein sequence ID" value="EFV14304.1"/>
    <property type="molecule type" value="Genomic_DNA"/>
</dbReference>
<evidence type="ECO:0000256" key="2">
    <source>
        <dbReference type="ARBA" id="ARBA00009410"/>
    </source>
</evidence>
<protein>
    <submittedName>
        <fullName evidence="7">FAD dependent oxidoreductase</fullName>
    </submittedName>
</protein>
<dbReference type="HOGENOM" id="CLU_420857_0_0_11"/>
<dbReference type="NCBIfam" id="TIGR03364">
    <property type="entry name" value="HpnW_proposed"/>
    <property type="match status" value="1"/>
</dbReference>